<protein>
    <recommendedName>
        <fullName evidence="2">NADH:ubiquinone reductase (non-electrogenic)</fullName>
        <ecNumber evidence="2">1.6.5.9</ecNumber>
    </recommendedName>
</protein>
<dbReference type="PANTHER" id="PTHR43706">
    <property type="entry name" value="NADH DEHYDROGENASE"/>
    <property type="match status" value="1"/>
</dbReference>
<reference evidence="11 12" key="1">
    <citation type="submission" date="2019-06" db="EMBL/GenBank/DDBJ databases">
        <title>Sequencing the genomes of 1000 actinobacteria strains.</title>
        <authorList>
            <person name="Klenk H.-P."/>
        </authorList>
    </citation>
    <scope>NUCLEOTIDE SEQUENCE [LARGE SCALE GENOMIC DNA]</scope>
    <source>
        <strain evidence="11 12">DSM 12362</strain>
    </source>
</reference>
<dbReference type="EMBL" id="VFPU01000002">
    <property type="protein sequence ID" value="TQM91095.1"/>
    <property type="molecule type" value="Genomic_DNA"/>
</dbReference>
<evidence type="ECO:0000313" key="11">
    <source>
        <dbReference type="EMBL" id="TQM91095.1"/>
    </source>
</evidence>
<dbReference type="InterPro" id="IPR036188">
    <property type="entry name" value="FAD/NAD-bd_sf"/>
</dbReference>
<dbReference type="PANTHER" id="PTHR43706:SF47">
    <property type="entry name" value="EXTERNAL NADH-UBIQUINONE OXIDOREDUCTASE 1, MITOCHONDRIAL-RELATED"/>
    <property type="match status" value="1"/>
</dbReference>
<dbReference type="GO" id="GO:0050136">
    <property type="term" value="F:NADH dehydrogenase (quinone) (non-electrogenic) activity"/>
    <property type="evidence" value="ECO:0007669"/>
    <property type="project" value="UniProtKB-EC"/>
</dbReference>
<organism evidence="11 12">
    <name type="scientific">Ornithinimicrobium humiphilum</name>
    <dbReference type="NCBI Taxonomy" id="125288"/>
    <lineage>
        <taxon>Bacteria</taxon>
        <taxon>Bacillati</taxon>
        <taxon>Actinomycetota</taxon>
        <taxon>Actinomycetes</taxon>
        <taxon>Micrococcales</taxon>
        <taxon>Ornithinimicrobiaceae</taxon>
        <taxon>Ornithinimicrobium</taxon>
    </lineage>
</organism>
<comment type="caution">
    <text evidence="11">The sequence shown here is derived from an EMBL/GenBank/DDBJ whole genome shotgun (WGS) entry which is preliminary data.</text>
</comment>
<dbReference type="SUPFAM" id="SSF51905">
    <property type="entry name" value="FAD/NAD(P)-binding domain"/>
    <property type="match status" value="1"/>
</dbReference>
<keyword evidence="3" id="KW-0285">Flavoprotein</keyword>
<keyword evidence="6" id="KW-0520">NAD</keyword>
<dbReference type="PRINTS" id="PR00411">
    <property type="entry name" value="PNDRDTASEI"/>
</dbReference>
<feature type="region of interest" description="Disordered" evidence="8">
    <location>
        <begin position="458"/>
        <end position="478"/>
    </location>
</feature>
<comment type="catalytic activity">
    <reaction evidence="7">
        <text>a quinone + NADH + H(+) = a quinol + NAD(+)</text>
        <dbReference type="Rhea" id="RHEA:46160"/>
        <dbReference type="ChEBI" id="CHEBI:15378"/>
        <dbReference type="ChEBI" id="CHEBI:24646"/>
        <dbReference type="ChEBI" id="CHEBI:57540"/>
        <dbReference type="ChEBI" id="CHEBI:57945"/>
        <dbReference type="ChEBI" id="CHEBI:132124"/>
        <dbReference type="EC" id="1.6.5.9"/>
    </reaction>
</comment>
<evidence type="ECO:0000256" key="5">
    <source>
        <dbReference type="ARBA" id="ARBA00023002"/>
    </source>
</evidence>
<sequence>MSTQPPTTPTTPDRPHRVLVIGSGFGALFATKRLDAPEVQVTMVARTTHHLFQPLLYQVATGILSEGVIAPATRDVLATQHNARVLLGEVTDIDLDARVVTADTIGRVSTFEYDSLIVAAGADQSWFGNDHFAEFAPGMKTIDDALELRGRIYGAFEMAEMAAAAGEHDRVRRLLTFVVVGAGPTGVEMAGQLIEMSRRTLAKEFRHIKPSDAHVVLLDAAEQVLGSFGEDLAGKTRRSLEKLGIEVRLGAKVVDVDADGLVVEDREGRRERIEATTKVWAAGVKANPLTRTLAEQTGAPLDRAGRITPNPDMTLPGHPEVFVVGDMVGMEGLPGVAQGAIQTGRHAADQILRRLRGKETGQAFVYHDKGSMATISRFRAVMKRDRIELTGVPAWLAWLAVHLFYIIGFKTQVTTLMHWAVSFFGRSRSERTVTEQQVLGRLALEYLGEDFLRQSLRGPRDEAAESPEIPEVLRDRQR</sequence>
<evidence type="ECO:0000256" key="4">
    <source>
        <dbReference type="ARBA" id="ARBA00022827"/>
    </source>
</evidence>
<proteinExistence type="inferred from homology"/>
<comment type="similarity">
    <text evidence="1">Belongs to the NADH dehydrogenase family.</text>
</comment>
<feature type="transmembrane region" description="Helical" evidence="9">
    <location>
        <begin position="387"/>
        <end position="407"/>
    </location>
</feature>
<name>A0A543K7Q1_9MICO</name>
<evidence type="ECO:0000256" key="8">
    <source>
        <dbReference type="SAM" id="MobiDB-lite"/>
    </source>
</evidence>
<keyword evidence="9" id="KW-0472">Membrane</keyword>
<feature type="domain" description="FAD/NAD(P)-binding" evidence="10">
    <location>
        <begin position="17"/>
        <end position="344"/>
    </location>
</feature>
<keyword evidence="12" id="KW-1185">Reference proteome</keyword>
<evidence type="ECO:0000256" key="7">
    <source>
        <dbReference type="ARBA" id="ARBA00047599"/>
    </source>
</evidence>
<dbReference type="AlphaFoldDB" id="A0A543K7Q1"/>
<evidence type="ECO:0000256" key="6">
    <source>
        <dbReference type="ARBA" id="ARBA00023027"/>
    </source>
</evidence>
<dbReference type="EC" id="1.6.5.9" evidence="2"/>
<accession>A0A543K7Q1</accession>
<keyword evidence="5" id="KW-0560">Oxidoreductase</keyword>
<dbReference type="RefSeq" id="WP_141820484.1">
    <property type="nucleotide sequence ID" value="NZ_BAAAIL010000001.1"/>
</dbReference>
<keyword evidence="9" id="KW-0812">Transmembrane</keyword>
<keyword evidence="4" id="KW-0274">FAD</keyword>
<evidence type="ECO:0000256" key="2">
    <source>
        <dbReference type="ARBA" id="ARBA00012637"/>
    </source>
</evidence>
<dbReference type="PRINTS" id="PR00368">
    <property type="entry name" value="FADPNR"/>
</dbReference>
<dbReference type="Pfam" id="PF07992">
    <property type="entry name" value="Pyr_redox_2"/>
    <property type="match status" value="1"/>
</dbReference>
<dbReference type="InterPro" id="IPR045024">
    <property type="entry name" value="NDH-2"/>
</dbReference>
<dbReference type="OrthoDB" id="9781621at2"/>
<gene>
    <name evidence="11" type="ORF">FB476_2818</name>
</gene>
<evidence type="ECO:0000313" key="12">
    <source>
        <dbReference type="Proteomes" id="UP000315133"/>
    </source>
</evidence>
<evidence type="ECO:0000256" key="3">
    <source>
        <dbReference type="ARBA" id="ARBA00022630"/>
    </source>
</evidence>
<evidence type="ECO:0000256" key="1">
    <source>
        <dbReference type="ARBA" id="ARBA00005272"/>
    </source>
</evidence>
<evidence type="ECO:0000256" key="9">
    <source>
        <dbReference type="SAM" id="Phobius"/>
    </source>
</evidence>
<dbReference type="InterPro" id="IPR023753">
    <property type="entry name" value="FAD/NAD-binding_dom"/>
</dbReference>
<dbReference type="Gene3D" id="3.50.50.100">
    <property type="match status" value="1"/>
</dbReference>
<dbReference type="Proteomes" id="UP000315133">
    <property type="component" value="Unassembled WGS sequence"/>
</dbReference>
<keyword evidence="9" id="KW-1133">Transmembrane helix</keyword>
<evidence type="ECO:0000259" key="10">
    <source>
        <dbReference type="Pfam" id="PF07992"/>
    </source>
</evidence>